<sequence length="535" mass="60791">MENRQLLQLYYPSGALKYEGETKKNEFGHDVYDGFGKLYDEEGHLLYEGEFVDQAKQGEGKMYLKGQLRYSGQFARNQKHGQGEFYQGDFLRYRGSFVNDQMDGYGELFYANTTQIYYKGEFVQGMRKGKGTMYYPSGRVMYEGEFMWQNRQGFGRLYEDDDASTLLYEGYYFDDARHGKGTLYEHGVKVAEGQFKDNVMTGAGVLFYPSGAIKYEGAIAQGVAHGRGDYYTEDGKKIYSGEFVHGERMRITKEVEAEIAKLRTELAGLIGLEDVKREVNQLINFIKMQGVRVDFGLASFPMTYHLVFTGNPGTGKTTVARLIGQLYKHLGVLSSGHFVETDRAGLVAGYVGQTALKVQDVVKKATGGVLFIDEAYALVNDQNDAFGQEAIDSLLKAMEDLRDDLVIIVAGYEERMEAFLQANPGFKSRFNRFIAFPNYNHEELYAIFERLCAQNDYTYDENFKVALKQAIGKLAIETTPNFSNGRYVRNIFEKLVTMQSNRLADTQQLTKEMVMTLTLEDLKAAEALQLFERTY</sequence>
<dbReference type="GO" id="GO:0005524">
    <property type="term" value="F:ATP binding"/>
    <property type="evidence" value="ECO:0007669"/>
    <property type="project" value="UniProtKB-KW"/>
</dbReference>
<organism evidence="6 7">
    <name type="scientific">Metalysinibacillus jejuensis</name>
    <dbReference type="NCBI Taxonomy" id="914327"/>
    <lineage>
        <taxon>Bacteria</taxon>
        <taxon>Bacillati</taxon>
        <taxon>Bacillota</taxon>
        <taxon>Bacilli</taxon>
        <taxon>Bacillales</taxon>
        <taxon>Caryophanaceae</taxon>
        <taxon>Metalysinibacillus</taxon>
    </lineage>
</organism>
<keyword evidence="3" id="KW-0547">Nucleotide-binding</keyword>
<evidence type="ECO:0000313" key="6">
    <source>
        <dbReference type="EMBL" id="HJH11917.1"/>
    </source>
</evidence>
<dbReference type="CDD" id="cd00009">
    <property type="entry name" value="AAA"/>
    <property type="match status" value="1"/>
</dbReference>
<feature type="domain" description="AAA+ ATPase" evidence="5">
    <location>
        <begin position="302"/>
        <end position="440"/>
    </location>
</feature>
<evidence type="ECO:0000313" key="7">
    <source>
        <dbReference type="Proteomes" id="UP000700212"/>
    </source>
</evidence>
<dbReference type="Gene3D" id="1.10.8.60">
    <property type="match status" value="1"/>
</dbReference>
<evidence type="ECO:0000256" key="2">
    <source>
        <dbReference type="ARBA" id="ARBA00022737"/>
    </source>
</evidence>
<dbReference type="Pfam" id="PF17866">
    <property type="entry name" value="AAA_lid_6"/>
    <property type="match status" value="1"/>
</dbReference>
<dbReference type="PANTHER" id="PTHR43392">
    <property type="entry name" value="AAA-TYPE ATPASE FAMILY PROTEIN / ANKYRIN REPEAT FAMILY PROTEIN"/>
    <property type="match status" value="1"/>
</dbReference>
<dbReference type="PANTHER" id="PTHR43392:SF2">
    <property type="entry name" value="AAA-TYPE ATPASE FAMILY PROTEIN _ ANKYRIN REPEAT FAMILY PROTEIN"/>
    <property type="match status" value="1"/>
</dbReference>
<dbReference type="Gene3D" id="2.20.110.10">
    <property type="entry name" value="Histone H3 K4-specific methyltransferase SET7/9 N-terminal domain"/>
    <property type="match status" value="3"/>
</dbReference>
<evidence type="ECO:0000259" key="5">
    <source>
        <dbReference type="SMART" id="SM00382"/>
    </source>
</evidence>
<dbReference type="InterPro" id="IPR003593">
    <property type="entry name" value="AAA+_ATPase"/>
</dbReference>
<dbReference type="Pfam" id="PF02493">
    <property type="entry name" value="MORN"/>
    <property type="match status" value="7"/>
</dbReference>
<dbReference type="EMBL" id="DYTV01000129">
    <property type="protein sequence ID" value="HJH11917.1"/>
    <property type="molecule type" value="Genomic_DNA"/>
</dbReference>
<dbReference type="InterPro" id="IPR000641">
    <property type="entry name" value="CbxX/CfxQ"/>
</dbReference>
<dbReference type="PRINTS" id="PR00819">
    <property type="entry name" value="CBXCFQXSUPER"/>
</dbReference>
<dbReference type="InterPro" id="IPR003959">
    <property type="entry name" value="ATPase_AAA_core"/>
</dbReference>
<reference evidence="6" key="1">
    <citation type="journal article" date="2021" name="PeerJ">
        <title>Extensive microbial diversity within the chicken gut microbiome revealed by metagenomics and culture.</title>
        <authorList>
            <person name="Gilroy R."/>
            <person name="Ravi A."/>
            <person name="Getino M."/>
            <person name="Pursley I."/>
            <person name="Horton D.L."/>
            <person name="Alikhan N.F."/>
            <person name="Baker D."/>
            <person name="Gharbi K."/>
            <person name="Hall N."/>
            <person name="Watson M."/>
            <person name="Adriaenssens E.M."/>
            <person name="Foster-Nyarko E."/>
            <person name="Jarju S."/>
            <person name="Secka A."/>
            <person name="Antonio M."/>
            <person name="Oren A."/>
            <person name="Chaudhuri R.R."/>
            <person name="La Ragione R."/>
            <person name="Hildebrand F."/>
            <person name="Pallen M.J."/>
        </authorList>
    </citation>
    <scope>NUCLEOTIDE SEQUENCE</scope>
    <source>
        <strain evidence="6">CHK160-4876</strain>
    </source>
</reference>
<accession>A0A921ND00</accession>
<dbReference type="AlphaFoldDB" id="A0A921ND00"/>
<comment type="caution">
    <text evidence="6">The sequence shown here is derived from an EMBL/GenBank/DDBJ whole genome shotgun (WGS) entry which is preliminary data.</text>
</comment>
<protein>
    <submittedName>
        <fullName evidence="6">AAA family ATPase</fullName>
    </submittedName>
</protein>
<dbReference type="InterPro" id="IPR041627">
    <property type="entry name" value="AAA_lid_6"/>
</dbReference>
<proteinExistence type="inferred from homology"/>
<evidence type="ECO:0000256" key="3">
    <source>
        <dbReference type="ARBA" id="ARBA00022741"/>
    </source>
</evidence>
<reference evidence="6" key="2">
    <citation type="submission" date="2021-09" db="EMBL/GenBank/DDBJ databases">
        <authorList>
            <person name="Gilroy R."/>
        </authorList>
    </citation>
    <scope>NUCLEOTIDE SEQUENCE</scope>
    <source>
        <strain evidence="6">CHK160-4876</strain>
    </source>
</reference>
<dbReference type="SMART" id="SM00382">
    <property type="entry name" value="AAA"/>
    <property type="match status" value="1"/>
</dbReference>
<name>A0A921ND00_9BACL</name>
<dbReference type="FunFam" id="3.40.50.300:FF:000216">
    <property type="entry name" value="Type VII secretion ATPase EccA"/>
    <property type="match status" value="1"/>
</dbReference>
<dbReference type="InterPro" id="IPR003409">
    <property type="entry name" value="MORN"/>
</dbReference>
<dbReference type="Gene3D" id="3.40.50.300">
    <property type="entry name" value="P-loop containing nucleotide triphosphate hydrolases"/>
    <property type="match status" value="1"/>
</dbReference>
<dbReference type="InterPro" id="IPR050773">
    <property type="entry name" value="CbxX/CfxQ_RuBisCO_ESX"/>
</dbReference>
<evidence type="ECO:0000256" key="4">
    <source>
        <dbReference type="ARBA" id="ARBA00022840"/>
    </source>
</evidence>
<dbReference type="GO" id="GO:0016887">
    <property type="term" value="F:ATP hydrolysis activity"/>
    <property type="evidence" value="ECO:0007669"/>
    <property type="project" value="InterPro"/>
</dbReference>
<keyword evidence="4" id="KW-0067">ATP-binding</keyword>
<dbReference type="Pfam" id="PF00004">
    <property type="entry name" value="AAA"/>
    <property type="match status" value="1"/>
</dbReference>
<dbReference type="Proteomes" id="UP000700212">
    <property type="component" value="Unassembled WGS sequence"/>
</dbReference>
<dbReference type="InterPro" id="IPR027417">
    <property type="entry name" value="P-loop_NTPase"/>
</dbReference>
<evidence type="ECO:0000256" key="1">
    <source>
        <dbReference type="ARBA" id="ARBA00010378"/>
    </source>
</evidence>
<keyword evidence="2" id="KW-0677">Repeat</keyword>
<dbReference type="SUPFAM" id="SSF82185">
    <property type="entry name" value="Histone H3 K4-specific methyltransferase SET7/9 N-terminal domain"/>
    <property type="match status" value="2"/>
</dbReference>
<gene>
    <name evidence="6" type="ORF">K8V30_09580</name>
</gene>
<dbReference type="SMART" id="SM00698">
    <property type="entry name" value="MORN"/>
    <property type="match status" value="7"/>
</dbReference>
<comment type="similarity">
    <text evidence="1">Belongs to the CbxX/CfxQ family.</text>
</comment>
<dbReference type="SUPFAM" id="SSF52540">
    <property type="entry name" value="P-loop containing nucleoside triphosphate hydrolases"/>
    <property type="match status" value="1"/>
</dbReference>